<dbReference type="InterPro" id="IPR011146">
    <property type="entry name" value="HIT-like"/>
</dbReference>
<dbReference type="Gene3D" id="3.30.428.10">
    <property type="entry name" value="HIT-like"/>
    <property type="match status" value="1"/>
</dbReference>
<proteinExistence type="predicted"/>
<feature type="domain" description="HIT" evidence="5">
    <location>
        <begin position="80"/>
        <end position="198"/>
    </location>
</feature>
<keyword evidence="4" id="KW-0812">Transmembrane</keyword>
<dbReference type="PANTHER" id="PTHR12486">
    <property type="entry name" value="APRATAXIN-RELATED"/>
    <property type="match status" value="1"/>
</dbReference>
<comment type="caution">
    <text evidence="6">The sequence shown here is derived from an EMBL/GenBank/DDBJ whole genome shotgun (WGS) entry which is preliminary data.</text>
</comment>
<keyword evidence="4" id="KW-1133">Transmembrane helix</keyword>
<evidence type="ECO:0000313" key="6">
    <source>
        <dbReference type="EMBL" id="TNV80082.1"/>
    </source>
</evidence>
<evidence type="ECO:0000313" key="7">
    <source>
        <dbReference type="Proteomes" id="UP000785679"/>
    </source>
</evidence>
<dbReference type="OrthoDB" id="1915375at2759"/>
<name>A0A8J8NR69_HALGN</name>
<evidence type="ECO:0000256" key="3">
    <source>
        <dbReference type="PROSITE-ProRule" id="PRU00464"/>
    </source>
</evidence>
<accession>A0A8J8NR69</accession>
<dbReference type="Proteomes" id="UP000785679">
    <property type="component" value="Unassembled WGS sequence"/>
</dbReference>
<feature type="short sequence motif" description="Histidine triad motif" evidence="3">
    <location>
        <begin position="178"/>
        <end position="182"/>
    </location>
</feature>
<dbReference type="InterPro" id="IPR036265">
    <property type="entry name" value="HIT-like_sf"/>
</dbReference>
<dbReference type="EMBL" id="RRYP01008011">
    <property type="protein sequence ID" value="TNV80082.1"/>
    <property type="molecule type" value="Genomic_DNA"/>
</dbReference>
<dbReference type="PROSITE" id="PS51084">
    <property type="entry name" value="HIT_2"/>
    <property type="match status" value="1"/>
</dbReference>
<feature type="transmembrane region" description="Helical" evidence="4">
    <location>
        <begin position="35"/>
        <end position="57"/>
    </location>
</feature>
<gene>
    <name evidence="6" type="ORF">FGO68_gene2873</name>
</gene>
<keyword evidence="2" id="KW-0378">Hydrolase</keyword>
<evidence type="ECO:0000256" key="1">
    <source>
        <dbReference type="ARBA" id="ARBA00022741"/>
    </source>
</evidence>
<dbReference type="GO" id="GO:0000166">
    <property type="term" value="F:nucleotide binding"/>
    <property type="evidence" value="ECO:0007669"/>
    <property type="project" value="UniProtKB-KW"/>
</dbReference>
<evidence type="ECO:0000259" key="5">
    <source>
        <dbReference type="PROSITE" id="PS51084"/>
    </source>
</evidence>
<keyword evidence="4" id="KW-0472">Membrane</keyword>
<organism evidence="6 7">
    <name type="scientific">Halteria grandinella</name>
    <dbReference type="NCBI Taxonomy" id="5974"/>
    <lineage>
        <taxon>Eukaryota</taxon>
        <taxon>Sar</taxon>
        <taxon>Alveolata</taxon>
        <taxon>Ciliophora</taxon>
        <taxon>Intramacronucleata</taxon>
        <taxon>Spirotrichea</taxon>
        <taxon>Stichotrichia</taxon>
        <taxon>Sporadotrichida</taxon>
        <taxon>Halteriidae</taxon>
        <taxon>Halteria</taxon>
    </lineage>
</organism>
<protein>
    <recommendedName>
        <fullName evidence="5">HIT domain-containing protein</fullName>
    </recommendedName>
</protein>
<evidence type="ECO:0000256" key="2">
    <source>
        <dbReference type="ARBA" id="ARBA00022801"/>
    </source>
</evidence>
<keyword evidence="7" id="KW-1185">Reference proteome</keyword>
<evidence type="ECO:0000256" key="4">
    <source>
        <dbReference type="SAM" id="Phobius"/>
    </source>
</evidence>
<dbReference type="Pfam" id="PF11969">
    <property type="entry name" value="DcpS_C"/>
    <property type="match status" value="1"/>
</dbReference>
<dbReference type="AlphaFoldDB" id="A0A8J8NR69"/>
<dbReference type="PANTHER" id="PTHR12486:SF5">
    <property type="entry name" value="ADENOSINE 5'-MONOPHOSPHORAMIDASE HINT3"/>
    <property type="match status" value="1"/>
</dbReference>
<dbReference type="GO" id="GO:0016787">
    <property type="term" value="F:hydrolase activity"/>
    <property type="evidence" value="ECO:0007669"/>
    <property type="project" value="UniProtKB-KW"/>
</dbReference>
<sequence>MRIILNSASPLSNPGLFTKLKPLYETHLEPLIPPITLKSALLTVGFFFAATFVRWWFKAYIKDDYENTKESIRHICKFCQIERETQIEQPNYVLYQDEKVLVFKDIRPASKYHILVVSREHIKNCKTLPVTQESIELVEHMEKVTKLVLNRITANDEKIDPKTYRIGFHRSFGTSQDHLHMHGFAGEFRSWYKKNVSYNPNFIIFISTQAMLEHLRKNLH</sequence>
<keyword evidence="1" id="KW-0547">Nucleotide-binding</keyword>
<reference evidence="6" key="1">
    <citation type="submission" date="2019-06" db="EMBL/GenBank/DDBJ databases">
        <authorList>
            <person name="Zheng W."/>
        </authorList>
    </citation>
    <scope>NUCLEOTIDE SEQUENCE</scope>
    <source>
        <strain evidence="6">QDHG01</strain>
    </source>
</reference>
<dbReference type="SUPFAM" id="SSF54197">
    <property type="entry name" value="HIT-like"/>
    <property type="match status" value="1"/>
</dbReference>